<sequence>MQFAVLGDIQFELIAYFDGLSGRFGASFAEHARIEGKPRLQWTGDTLDEWTIEAAFHHIYCDPEAEMARLRAAMARHDAMAFVLATGEYKGDFVITEISLTSKRTDRFGALTVANASLSLKEHVPLPGEEARTRQGLAVLDAGATPDPYTRVSGGGFFAPAVSTGLVDRGFDAARSLGSSVGILHGARSAQEEAWSLFSLAKEIQGDPMGAVARLVAMGQPLHAVGVGTGALASILGEVGNVLPDALPVVGTATELAGLAGEARGMVTGVSVDDLCSDFFMATQGRMTELERGIDGLHPEISRLAALAAVRGFV</sequence>
<organism evidence="1">
    <name type="scientific">Candidatus Kentrum sp. LFY</name>
    <dbReference type="NCBI Taxonomy" id="2126342"/>
    <lineage>
        <taxon>Bacteria</taxon>
        <taxon>Pseudomonadati</taxon>
        <taxon>Pseudomonadota</taxon>
        <taxon>Gammaproteobacteria</taxon>
        <taxon>Candidatus Kentrum</taxon>
    </lineage>
</organism>
<dbReference type="EMBL" id="CAADFN010000022">
    <property type="protein sequence ID" value="VFK16294.1"/>
    <property type="molecule type" value="Genomic_DNA"/>
</dbReference>
<name>A0A450WGZ2_9GAMM</name>
<gene>
    <name evidence="1" type="ORF">BECKLFY1418C_GA0070996_102235</name>
</gene>
<accession>A0A450WGZ2</accession>
<dbReference type="InterPro" id="IPR009734">
    <property type="entry name" value="Myoviridae_GpU"/>
</dbReference>
<evidence type="ECO:0000313" key="1">
    <source>
        <dbReference type="EMBL" id="VFK16294.1"/>
    </source>
</evidence>
<protein>
    <submittedName>
        <fullName evidence="1">Phage protein U</fullName>
    </submittedName>
</protein>
<dbReference type="Pfam" id="PF06995">
    <property type="entry name" value="Phage_P2_GpU"/>
    <property type="match status" value="1"/>
</dbReference>
<reference evidence="1" key="1">
    <citation type="submission" date="2019-02" db="EMBL/GenBank/DDBJ databases">
        <authorList>
            <person name="Gruber-Vodicka R. H."/>
            <person name="Seah K. B. B."/>
        </authorList>
    </citation>
    <scope>NUCLEOTIDE SEQUENCE</scope>
    <source>
        <strain evidence="1">BECK_BY7</strain>
    </source>
</reference>
<proteinExistence type="predicted"/>
<dbReference type="AlphaFoldDB" id="A0A450WGZ2"/>